<dbReference type="PANTHER" id="PTHR10963:SF55">
    <property type="entry name" value="GLYCOSIDE HYDROLASE FAMILY 16 PROTEIN"/>
    <property type="match status" value="1"/>
</dbReference>
<feature type="region of interest" description="Disordered" evidence="2">
    <location>
        <begin position="32"/>
        <end position="65"/>
    </location>
</feature>
<feature type="domain" description="GH16" evidence="4">
    <location>
        <begin position="70"/>
        <end position="310"/>
    </location>
</feature>
<protein>
    <submittedName>
        <fullName evidence="5">Glycoside hydrolase family 16</fullName>
    </submittedName>
</protein>
<dbReference type="PANTHER" id="PTHR10963">
    <property type="entry name" value="GLYCOSYL HYDROLASE-RELATED"/>
    <property type="match status" value="1"/>
</dbReference>
<evidence type="ECO:0000259" key="4">
    <source>
        <dbReference type="PROSITE" id="PS51762"/>
    </source>
</evidence>
<dbReference type="InterPro" id="IPR050546">
    <property type="entry name" value="Glycosyl_Hydrlase_16"/>
</dbReference>
<dbReference type="Pfam" id="PF00722">
    <property type="entry name" value="Glyco_hydro_16"/>
    <property type="match status" value="1"/>
</dbReference>
<dbReference type="eggNOG" id="COG2273">
    <property type="taxonomic scope" value="Bacteria"/>
</dbReference>
<feature type="compositionally biased region" description="Low complexity" evidence="2">
    <location>
        <begin position="35"/>
        <end position="65"/>
    </location>
</feature>
<reference evidence="6" key="1">
    <citation type="submission" date="2010-12" db="EMBL/GenBank/DDBJ databases">
        <title>Complete sequence of chromosome 1 of Asticcacaulis excentricus CB 48.</title>
        <authorList>
            <consortium name="US DOE Joint Genome Institute"/>
            <person name="Lucas S."/>
            <person name="Copeland A."/>
            <person name="Lapidus A."/>
            <person name="Cheng J.-F."/>
            <person name="Bruce D."/>
            <person name="Goodwin L."/>
            <person name="Pitluck S."/>
            <person name="Teshima H."/>
            <person name="Davenport K."/>
            <person name="Detter J.C."/>
            <person name="Han C."/>
            <person name="Tapia R."/>
            <person name="Land M."/>
            <person name="Hauser L."/>
            <person name="Jeffries C."/>
            <person name="Kyrpides N."/>
            <person name="Ivanova N."/>
            <person name="Ovchinnikova G."/>
            <person name="Brun Y.V."/>
            <person name="Woyke T."/>
        </authorList>
    </citation>
    <scope>NUCLEOTIDE SEQUENCE [LARGE SCALE GENOMIC DNA]</scope>
    <source>
        <strain evidence="6">ATCC 15261 / DSM 4724 / KCTC 12464 / NCIMB 9791 / VKM B-1370 / CB 48</strain>
    </source>
</reference>
<keyword evidence="3" id="KW-0732">Signal</keyword>
<organism evidence="5 6">
    <name type="scientific">Asticcacaulis excentricus (strain ATCC 15261 / DSM 4724 / KCTC 12464 / NCIMB 9791 / VKM B-1370 / CB 48)</name>
    <dbReference type="NCBI Taxonomy" id="573065"/>
    <lineage>
        <taxon>Bacteria</taxon>
        <taxon>Pseudomonadati</taxon>
        <taxon>Pseudomonadota</taxon>
        <taxon>Alphaproteobacteria</taxon>
        <taxon>Caulobacterales</taxon>
        <taxon>Caulobacteraceae</taxon>
        <taxon>Asticcacaulis</taxon>
    </lineage>
</organism>
<feature type="chain" id="PRO_5003229896" evidence="3">
    <location>
        <begin position="24"/>
        <end position="310"/>
    </location>
</feature>
<evidence type="ECO:0000256" key="3">
    <source>
        <dbReference type="SAM" id="SignalP"/>
    </source>
</evidence>
<dbReference type="CDD" id="cd08023">
    <property type="entry name" value="GH16_laminarinase_like"/>
    <property type="match status" value="1"/>
</dbReference>
<evidence type="ECO:0000256" key="2">
    <source>
        <dbReference type="SAM" id="MobiDB-lite"/>
    </source>
</evidence>
<dbReference type="PROSITE" id="PS51257">
    <property type="entry name" value="PROKAR_LIPOPROTEIN"/>
    <property type="match status" value="1"/>
</dbReference>
<dbReference type="PROSITE" id="PS51762">
    <property type="entry name" value="GH16_2"/>
    <property type="match status" value="1"/>
</dbReference>
<evidence type="ECO:0000313" key="6">
    <source>
        <dbReference type="Proteomes" id="UP000001492"/>
    </source>
</evidence>
<dbReference type="EMBL" id="CP002395">
    <property type="protein sequence ID" value="ADU13959.1"/>
    <property type="molecule type" value="Genomic_DNA"/>
</dbReference>
<dbReference type="InterPro" id="IPR013320">
    <property type="entry name" value="ConA-like_dom_sf"/>
</dbReference>
<dbReference type="AlphaFoldDB" id="E8RMS8"/>
<dbReference type="InterPro" id="IPR000757">
    <property type="entry name" value="Beta-glucanase-like"/>
</dbReference>
<dbReference type="SUPFAM" id="SSF49899">
    <property type="entry name" value="Concanavalin A-like lectins/glucanases"/>
    <property type="match status" value="1"/>
</dbReference>
<gene>
    <name evidence="5" type="ordered locus">Astex_2305</name>
</gene>
<evidence type="ECO:0000313" key="5">
    <source>
        <dbReference type="EMBL" id="ADU13959.1"/>
    </source>
</evidence>
<name>E8RMS8_ASTEC</name>
<dbReference type="KEGG" id="aex:Astex_2305"/>
<accession>E8RMS8</accession>
<feature type="signal peptide" evidence="3">
    <location>
        <begin position="1"/>
        <end position="23"/>
    </location>
</feature>
<comment type="similarity">
    <text evidence="1">Belongs to the glycosyl hydrolase 16 family.</text>
</comment>
<dbReference type="Proteomes" id="UP000001492">
    <property type="component" value="Chromosome 1"/>
</dbReference>
<sequence length="310" mass="33481">MSRTRVFVRSFAAVFAGVAALLASCGGGGGGGGSTAPATGVSSSSASSSSSSSASSGTSASSSSSVATGMEKAGYTLTFNDEFDTIDVSANGPGTKWTAHTPWHGDFGDALFADPVPGFPFSVDNGILRIEARKRADGKWESGLLASVDARNVGFKQQYGYFEMRAKLPPGEGVWPAFWLDSMVPSQFDDPSLEIDVMEYYGQFNDVYHSTVKLWPKDRTQIGPFWNTRVPVRANSLTTDFHTWGVSVEPDLIIFYLDGVETWRTKTPETHKHEMMILVNLALGGGWSIANTPNPSYMYVDYIRAYKKAA</sequence>
<dbReference type="GO" id="GO:0004553">
    <property type="term" value="F:hydrolase activity, hydrolyzing O-glycosyl compounds"/>
    <property type="evidence" value="ECO:0007669"/>
    <property type="project" value="InterPro"/>
</dbReference>
<dbReference type="GO" id="GO:0005975">
    <property type="term" value="P:carbohydrate metabolic process"/>
    <property type="evidence" value="ECO:0007669"/>
    <property type="project" value="InterPro"/>
</dbReference>
<dbReference type="Gene3D" id="2.60.120.200">
    <property type="match status" value="1"/>
</dbReference>
<proteinExistence type="inferred from homology"/>
<keyword evidence="5" id="KW-0378">Hydrolase</keyword>
<keyword evidence="6" id="KW-1185">Reference proteome</keyword>
<evidence type="ECO:0000256" key="1">
    <source>
        <dbReference type="ARBA" id="ARBA00006865"/>
    </source>
</evidence>
<dbReference type="HOGENOM" id="CLU_019533_0_2_5"/>